<evidence type="ECO:0000256" key="7">
    <source>
        <dbReference type="ARBA" id="ARBA00023136"/>
    </source>
</evidence>
<keyword evidence="5 8" id="KW-1133">Transmembrane helix</keyword>
<evidence type="ECO:0000313" key="10">
    <source>
        <dbReference type="EMBL" id="ORY92900.1"/>
    </source>
</evidence>
<dbReference type="InterPro" id="IPR008803">
    <property type="entry name" value="RHD3/Sey1"/>
</dbReference>
<keyword evidence="11" id="KW-1185">Reference proteome</keyword>
<dbReference type="OrthoDB" id="1597724at2759"/>
<feature type="topological domain" description="Cytoplasmic" evidence="8">
    <location>
        <begin position="769"/>
        <end position="839"/>
    </location>
</feature>
<dbReference type="CDD" id="cd01851">
    <property type="entry name" value="GBP"/>
    <property type="match status" value="1"/>
</dbReference>
<dbReference type="PANTHER" id="PTHR45923:SF2">
    <property type="entry name" value="PROTEIN SEY1"/>
    <property type="match status" value="1"/>
</dbReference>
<keyword evidence="7 8" id="KW-0472">Membrane</keyword>
<dbReference type="AlphaFoldDB" id="A0A1Y2G5X4"/>
<dbReference type="HAMAP" id="MF_03109">
    <property type="entry name" value="Sey1"/>
    <property type="match status" value="1"/>
</dbReference>
<feature type="domain" description="GB1/RHD3-type G" evidence="9">
    <location>
        <begin position="87"/>
        <end position="312"/>
    </location>
</feature>
<comment type="similarity">
    <text evidence="8">Belongs to the TRAFAC class dynamin-like GTPase superfamily. GB1/RHD3 GTPase family. RHD3 subfamily.</text>
</comment>
<evidence type="ECO:0000256" key="3">
    <source>
        <dbReference type="ARBA" id="ARBA00022801"/>
    </source>
</evidence>
<proteinExistence type="inferred from homology"/>
<dbReference type="Proteomes" id="UP000193467">
    <property type="component" value="Unassembled WGS sequence"/>
</dbReference>
<dbReference type="GO" id="GO:0005789">
    <property type="term" value="C:endoplasmic reticulum membrane"/>
    <property type="evidence" value="ECO:0007669"/>
    <property type="project" value="UniProtKB-SubCell"/>
</dbReference>
<dbReference type="GO" id="GO:0016320">
    <property type="term" value="P:endoplasmic reticulum membrane fusion"/>
    <property type="evidence" value="ECO:0007669"/>
    <property type="project" value="TreeGrafter"/>
</dbReference>
<dbReference type="InterPro" id="IPR046758">
    <property type="entry name" value="Sey1/RHD3-like_3HB"/>
</dbReference>
<feature type="topological domain" description="Cytoplasmic" evidence="8">
    <location>
        <begin position="1"/>
        <end position="723"/>
    </location>
</feature>
<dbReference type="InParanoid" id="A0A1Y2G5X4"/>
<keyword evidence="6 8" id="KW-0342">GTP-binding</keyword>
<keyword evidence="1 8" id="KW-0812">Transmembrane</keyword>
<dbReference type="Pfam" id="PF20428">
    <property type="entry name" value="Sey1_3HB"/>
    <property type="match status" value="1"/>
</dbReference>
<gene>
    <name evidence="8" type="primary">SEY1</name>
    <name evidence="10" type="ORF">BCR35DRAFT_274049</name>
</gene>
<sequence length="839" mass="93437">MDQSINIATEAAKNPPTELQDVLPSVDVATSLSTAQEPVVAPAASASTQLTSGKAGMDAKLQVVDENQEFTKQLDGHMKDWKLAEAGFSYDVVAVFGSQSTGKSTLLNRLFGTKFDVMNENERRQTTKGIWMSKGEDMPVLVMDVEGTDGRERGEDQDFERKSALFSIAVAEVLIVNIWEHQVGLYQGANMGLLKTVFEVNLALFLAAKEKGKVAGTSQDKTLLLFVIRDHIGATPLANLQNTLTADLNRLWDGLSKPAGLESCVITTFFDLAFVTLPHKLLQPENFESEIKGLRKRFTDPEHEGYVFQPKYHKRIPADGISQYMGTIWDAVVTNKDLDFPTQQELLAQFRCDEIANVAFAAFVEAIKAFGGSAGVGKLVKGLGVSMEQARSAALVSFDTAASRYHSGVYSRKRLELLSKLNSTLSPLFLSHLKNLHKLVLKDFRKSIQDGLKADGYDFAQVVKETTEKAEEEFRKGAKEVTLEETGWSSEETEGQLREDMVAIADLLRVEETKKMVMVIERNIKKQFAETVELSLNKPSKEMWDKILSTFKDALAKAEEAYIRKATSFNCTPTENEEALTSLRRRSWLALRAKIDEQTAESIMLVKLKLLFEDQFRYDDEGVPRVWKPEDDIDAIFKKAKEAVLALIPLYSRIAPSDPSNSFTLPSSTSVDATTPEEGEFDFPSTLIILTDTKADDLSSRFRREADAYYLEAKRSMVSSISQIPVWMYGVLVLLGWNEFIAVIRSPVYFTFLLLVSAGAYVTWHLNMTGPVIALAKGVTNEIIRTANEQLHSTPLFRSAYVLAAELTFVSPFDEQTTSTPNRPTLTPLVSTPSVCRYQ</sequence>
<comment type="caution">
    <text evidence="10">The sequence shown here is derived from an EMBL/GenBank/DDBJ whole genome shotgun (WGS) entry which is preliminary data.</text>
</comment>
<name>A0A1Y2G5X4_9BASI</name>
<dbReference type="GO" id="GO:0003924">
    <property type="term" value="F:GTPase activity"/>
    <property type="evidence" value="ECO:0007669"/>
    <property type="project" value="UniProtKB-UniRule"/>
</dbReference>
<comment type="subcellular location">
    <subcellularLocation>
        <location evidence="8">Endoplasmic reticulum membrane</location>
        <topology evidence="8">Multi-pass membrane protein</topology>
    </subcellularLocation>
    <text evidence="8">Enriched in the cortical ER. Concentrated in punctae along the ER tubules.</text>
</comment>
<dbReference type="Gene3D" id="3.40.50.300">
    <property type="entry name" value="P-loop containing nucleotide triphosphate hydrolases"/>
    <property type="match status" value="1"/>
</dbReference>
<accession>A0A1Y2G5X4</accession>
<organism evidence="10 11">
    <name type="scientific">Leucosporidium creatinivorum</name>
    <dbReference type="NCBI Taxonomy" id="106004"/>
    <lineage>
        <taxon>Eukaryota</taxon>
        <taxon>Fungi</taxon>
        <taxon>Dikarya</taxon>
        <taxon>Basidiomycota</taxon>
        <taxon>Pucciniomycotina</taxon>
        <taxon>Microbotryomycetes</taxon>
        <taxon>Leucosporidiales</taxon>
        <taxon>Leucosporidium</taxon>
    </lineage>
</organism>
<dbReference type="SUPFAM" id="SSF52540">
    <property type="entry name" value="P-loop containing nucleoside triphosphate hydrolases"/>
    <property type="match status" value="1"/>
</dbReference>
<evidence type="ECO:0000256" key="4">
    <source>
        <dbReference type="ARBA" id="ARBA00022824"/>
    </source>
</evidence>
<dbReference type="FunFam" id="3.40.50.300:FF:000727">
    <property type="entry name" value="Protein SEY1 homolog"/>
    <property type="match status" value="1"/>
</dbReference>
<feature type="binding site" evidence="8">
    <location>
        <begin position="97"/>
        <end position="104"/>
    </location>
    <ligand>
        <name>GTP</name>
        <dbReference type="ChEBI" id="CHEBI:37565"/>
    </ligand>
</feature>
<evidence type="ECO:0000259" key="9">
    <source>
        <dbReference type="PROSITE" id="PS51715"/>
    </source>
</evidence>
<dbReference type="PANTHER" id="PTHR45923">
    <property type="entry name" value="PROTEIN SEY1"/>
    <property type="match status" value="1"/>
</dbReference>
<dbReference type="InterPro" id="IPR027417">
    <property type="entry name" value="P-loop_NTPase"/>
</dbReference>
<dbReference type="GO" id="GO:0005525">
    <property type="term" value="F:GTP binding"/>
    <property type="evidence" value="ECO:0007669"/>
    <property type="project" value="UniProtKB-UniRule"/>
</dbReference>
<reference evidence="10 11" key="1">
    <citation type="submission" date="2016-07" db="EMBL/GenBank/DDBJ databases">
        <title>Pervasive Adenine N6-methylation of Active Genes in Fungi.</title>
        <authorList>
            <consortium name="DOE Joint Genome Institute"/>
            <person name="Mondo S.J."/>
            <person name="Dannebaum R.O."/>
            <person name="Kuo R.C."/>
            <person name="Labutti K."/>
            <person name="Haridas S."/>
            <person name="Kuo A."/>
            <person name="Salamov A."/>
            <person name="Ahrendt S.R."/>
            <person name="Lipzen A."/>
            <person name="Sullivan W."/>
            <person name="Andreopoulos W.B."/>
            <person name="Clum A."/>
            <person name="Lindquist E."/>
            <person name="Daum C."/>
            <person name="Ramamoorthy G.K."/>
            <person name="Gryganskyi A."/>
            <person name="Culley D."/>
            <person name="Magnuson J.K."/>
            <person name="James T.Y."/>
            <person name="O'Malley M.A."/>
            <person name="Stajich J.E."/>
            <person name="Spatafora J.W."/>
            <person name="Visel A."/>
            <person name="Grigoriev I.V."/>
        </authorList>
    </citation>
    <scope>NUCLEOTIDE SEQUENCE [LARGE SCALE GENOMIC DNA]</scope>
    <source>
        <strain evidence="10 11">62-1032</strain>
    </source>
</reference>
<dbReference type="EMBL" id="MCGR01000001">
    <property type="protein sequence ID" value="ORY92900.1"/>
    <property type="molecule type" value="Genomic_DNA"/>
</dbReference>
<dbReference type="PROSITE" id="PS51715">
    <property type="entry name" value="G_GB1_RHD3"/>
    <property type="match status" value="1"/>
</dbReference>
<feature type="topological domain" description="Lumenal" evidence="8">
    <location>
        <begin position="745"/>
        <end position="747"/>
    </location>
</feature>
<keyword evidence="2 8" id="KW-0547">Nucleotide-binding</keyword>
<evidence type="ECO:0000256" key="8">
    <source>
        <dbReference type="HAMAP-Rule" id="MF_03109"/>
    </source>
</evidence>
<dbReference type="STRING" id="106004.A0A1Y2G5X4"/>
<dbReference type="Pfam" id="PF05879">
    <property type="entry name" value="RHD3_GTPase"/>
    <property type="match status" value="1"/>
</dbReference>
<dbReference type="InterPro" id="IPR030386">
    <property type="entry name" value="G_GB1_RHD3_dom"/>
</dbReference>
<protein>
    <submittedName>
        <fullName evidence="10">Putative membrane organization and biogenesis-related protein</fullName>
    </submittedName>
</protein>
<evidence type="ECO:0000256" key="6">
    <source>
        <dbReference type="ARBA" id="ARBA00023134"/>
    </source>
</evidence>
<evidence type="ECO:0000256" key="1">
    <source>
        <dbReference type="ARBA" id="ARBA00022692"/>
    </source>
</evidence>
<keyword evidence="3 8" id="KW-0378">Hydrolase</keyword>
<evidence type="ECO:0000256" key="2">
    <source>
        <dbReference type="ARBA" id="ARBA00022741"/>
    </source>
</evidence>
<evidence type="ECO:0000313" key="11">
    <source>
        <dbReference type="Proteomes" id="UP000193467"/>
    </source>
</evidence>
<keyword evidence="4 8" id="KW-0256">Endoplasmic reticulum</keyword>
<dbReference type="FunCoup" id="A0A1Y2G5X4">
    <property type="interactions" value="137"/>
</dbReference>
<evidence type="ECO:0000256" key="5">
    <source>
        <dbReference type="ARBA" id="ARBA00022989"/>
    </source>
</evidence>